<protein>
    <submittedName>
        <fullName evidence="1">Uncharacterized protein</fullName>
    </submittedName>
</protein>
<organism evidence="1">
    <name type="scientific">Leptospira ellisii</name>
    <dbReference type="NCBI Taxonomy" id="2023197"/>
    <lineage>
        <taxon>Bacteria</taxon>
        <taxon>Pseudomonadati</taxon>
        <taxon>Spirochaetota</taxon>
        <taxon>Spirochaetia</taxon>
        <taxon>Leptospirales</taxon>
        <taxon>Leptospiraceae</taxon>
        <taxon>Leptospira</taxon>
    </lineage>
</organism>
<reference evidence="1" key="1">
    <citation type="submission" date="2017-07" db="EMBL/GenBank/DDBJ databases">
        <title>Leptospira spp. isolated from tropical soils.</title>
        <authorList>
            <person name="Thibeaux R."/>
            <person name="Iraola G."/>
            <person name="Ferres I."/>
            <person name="Bierque E."/>
            <person name="Girault D."/>
            <person name="Soupe-Gilbert M.-E."/>
            <person name="Picardeau M."/>
            <person name="Goarant C."/>
        </authorList>
    </citation>
    <scope>NUCLEOTIDE SEQUENCE [LARGE SCALE GENOMIC DNA]</scope>
    <source>
        <strain evidence="1">ATI7-C-A5</strain>
    </source>
</reference>
<proteinExistence type="predicted"/>
<sequence length="266" mass="30509">MHGDSAPEGFCMMDRAFRIFLYAMIAAALSRCYSSPRYLLREPVDGIPKGLVVYGIFLYEEKEIPIVGKRYEYLIPFPVYTTLKRICKKDSGTTEPCGVNLVRDDEGPEFALDSENVFRLANRTGLSSDGRYFPYHVLGDMDGSFHYEIINIGSYSTSSRVGTDGIRRSESSYTDYTISNPESYPIVPPERKIDFRGIYAYRATHIDEAPYWIGNLEDGIPILKKLNIPKLNRHFFNEKEPSLENAREYALELLRKDQSKGYWGKQ</sequence>
<accession>A0A2N0B6U1</accession>
<dbReference type="EMBL" id="NPEF01000161">
    <property type="protein sequence ID" value="PJZ92198.1"/>
    <property type="molecule type" value="Genomic_DNA"/>
</dbReference>
<dbReference type="AlphaFoldDB" id="A0A2N0B6U1"/>
<name>A0A2N0B6U1_9LEPT</name>
<gene>
    <name evidence="1" type="ORF">CH379_14500</name>
</gene>
<evidence type="ECO:0000313" key="1">
    <source>
        <dbReference type="EMBL" id="PJZ92198.1"/>
    </source>
</evidence>
<comment type="caution">
    <text evidence="1">The sequence shown here is derived from an EMBL/GenBank/DDBJ whole genome shotgun (WGS) entry which is preliminary data.</text>
</comment>